<dbReference type="InterPro" id="IPR036097">
    <property type="entry name" value="HisK_dim/P_sf"/>
</dbReference>
<dbReference type="Proteomes" id="UP000243207">
    <property type="component" value="Chromosome I"/>
</dbReference>
<dbReference type="SUPFAM" id="SSF55781">
    <property type="entry name" value="GAF domain-like"/>
    <property type="match status" value="1"/>
</dbReference>
<dbReference type="SUPFAM" id="SSF55874">
    <property type="entry name" value="ATPase domain of HSP90 chaperone/DNA topoisomerase II/histidine kinase"/>
    <property type="match status" value="1"/>
</dbReference>
<comment type="catalytic activity">
    <reaction evidence="1">
        <text>ATP + protein L-histidine = ADP + protein N-phospho-L-histidine.</text>
        <dbReference type="EC" id="2.7.13.3"/>
    </reaction>
</comment>
<gene>
    <name evidence="5" type="ORF">SAMN05216421_2908</name>
</gene>
<organism evidence="5 6">
    <name type="scientific">Halopseudomonas xinjiangensis</name>
    <dbReference type="NCBI Taxonomy" id="487184"/>
    <lineage>
        <taxon>Bacteria</taxon>
        <taxon>Pseudomonadati</taxon>
        <taxon>Pseudomonadota</taxon>
        <taxon>Gammaproteobacteria</taxon>
        <taxon>Pseudomonadales</taxon>
        <taxon>Pseudomonadaceae</taxon>
        <taxon>Halopseudomonas</taxon>
    </lineage>
</organism>
<keyword evidence="6" id="KW-1185">Reference proteome</keyword>
<dbReference type="Gene3D" id="1.10.287.130">
    <property type="match status" value="1"/>
</dbReference>
<evidence type="ECO:0000313" key="6">
    <source>
        <dbReference type="Proteomes" id="UP000243207"/>
    </source>
</evidence>
<dbReference type="AlphaFoldDB" id="A0A1H1XMP3"/>
<dbReference type="PANTHER" id="PTHR43547">
    <property type="entry name" value="TWO-COMPONENT HISTIDINE KINASE"/>
    <property type="match status" value="1"/>
</dbReference>
<dbReference type="Pfam" id="PF02518">
    <property type="entry name" value="HATPase_c"/>
    <property type="match status" value="1"/>
</dbReference>
<dbReference type="CDD" id="cd00082">
    <property type="entry name" value="HisKA"/>
    <property type="match status" value="1"/>
</dbReference>
<dbReference type="OrthoDB" id="8807260at2"/>
<dbReference type="RefSeq" id="WP_093396164.1">
    <property type="nucleotide sequence ID" value="NZ_LT629736.1"/>
</dbReference>
<reference evidence="6" key="1">
    <citation type="submission" date="2016-10" db="EMBL/GenBank/DDBJ databases">
        <authorList>
            <person name="Varghese N."/>
            <person name="Submissions S."/>
        </authorList>
    </citation>
    <scope>NUCLEOTIDE SEQUENCE [LARGE SCALE GENOMIC DNA]</scope>
    <source>
        <strain evidence="6">NRRL B-51270</strain>
    </source>
</reference>
<dbReference type="InterPro" id="IPR004358">
    <property type="entry name" value="Sig_transdc_His_kin-like_C"/>
</dbReference>
<evidence type="ECO:0000256" key="2">
    <source>
        <dbReference type="ARBA" id="ARBA00012438"/>
    </source>
</evidence>
<dbReference type="PROSITE" id="PS50109">
    <property type="entry name" value="HIS_KIN"/>
    <property type="match status" value="1"/>
</dbReference>
<dbReference type="InterPro" id="IPR005467">
    <property type="entry name" value="His_kinase_dom"/>
</dbReference>
<dbReference type="EMBL" id="LT629736">
    <property type="protein sequence ID" value="SDT10443.1"/>
    <property type="molecule type" value="Genomic_DNA"/>
</dbReference>
<dbReference type="InterPro" id="IPR029016">
    <property type="entry name" value="GAF-like_dom_sf"/>
</dbReference>
<name>A0A1H1XMP3_9GAMM</name>
<dbReference type="EC" id="2.7.13.3" evidence="2"/>
<dbReference type="STRING" id="487184.SAMN05216421_2908"/>
<evidence type="ECO:0000256" key="3">
    <source>
        <dbReference type="ARBA" id="ARBA00022553"/>
    </source>
</evidence>
<evidence type="ECO:0000313" key="5">
    <source>
        <dbReference type="EMBL" id="SDT10443.1"/>
    </source>
</evidence>
<proteinExistence type="predicted"/>
<dbReference type="SMART" id="SM00387">
    <property type="entry name" value="HATPase_c"/>
    <property type="match status" value="1"/>
</dbReference>
<evidence type="ECO:0000256" key="1">
    <source>
        <dbReference type="ARBA" id="ARBA00000085"/>
    </source>
</evidence>
<dbReference type="InterPro" id="IPR003661">
    <property type="entry name" value="HisK_dim/P_dom"/>
</dbReference>
<protein>
    <recommendedName>
        <fullName evidence="2">histidine kinase</fullName>
        <ecNumber evidence="2">2.7.13.3</ecNumber>
    </recommendedName>
</protein>
<dbReference type="PANTHER" id="PTHR43547:SF2">
    <property type="entry name" value="HYBRID SIGNAL TRANSDUCTION HISTIDINE KINASE C"/>
    <property type="match status" value="1"/>
</dbReference>
<dbReference type="InterPro" id="IPR003594">
    <property type="entry name" value="HATPase_dom"/>
</dbReference>
<dbReference type="PRINTS" id="PR00344">
    <property type="entry name" value="BCTRLSENSOR"/>
</dbReference>
<dbReference type="Gene3D" id="3.30.565.10">
    <property type="entry name" value="Histidine kinase-like ATPase, C-terminal domain"/>
    <property type="match status" value="1"/>
</dbReference>
<dbReference type="GO" id="GO:0000155">
    <property type="term" value="F:phosphorelay sensor kinase activity"/>
    <property type="evidence" value="ECO:0007669"/>
    <property type="project" value="InterPro"/>
</dbReference>
<dbReference type="Pfam" id="PF00512">
    <property type="entry name" value="HisKA"/>
    <property type="match status" value="1"/>
</dbReference>
<feature type="domain" description="Histidine kinase" evidence="4">
    <location>
        <begin position="180"/>
        <end position="390"/>
    </location>
</feature>
<keyword evidence="3" id="KW-0597">Phosphoprotein</keyword>
<dbReference type="SMART" id="SM00065">
    <property type="entry name" value="GAF"/>
    <property type="match status" value="1"/>
</dbReference>
<dbReference type="Pfam" id="PF01590">
    <property type="entry name" value="GAF"/>
    <property type="match status" value="1"/>
</dbReference>
<dbReference type="CDD" id="cd00075">
    <property type="entry name" value="HATPase"/>
    <property type="match status" value="1"/>
</dbReference>
<dbReference type="InterPro" id="IPR036890">
    <property type="entry name" value="HATPase_C_sf"/>
</dbReference>
<dbReference type="SMART" id="SM00388">
    <property type="entry name" value="HisKA"/>
    <property type="match status" value="1"/>
</dbReference>
<dbReference type="Gene3D" id="3.30.450.40">
    <property type="match status" value="1"/>
</dbReference>
<evidence type="ECO:0000259" key="4">
    <source>
        <dbReference type="PROSITE" id="PS50109"/>
    </source>
</evidence>
<dbReference type="InterPro" id="IPR003018">
    <property type="entry name" value="GAF"/>
</dbReference>
<accession>A0A1H1XMP3</accession>
<sequence length="390" mass="42815">MRMDIGDELAIFEKIAAVPRILDVVCRTTGMGFAAVARVSEDRWVACQVLDRIDFGLKPGEELDISTTLCQQVRQCNEPVIIEHVAQDPVYADHATPRRYGFQSYVSMPIVLADGSFFGTLCAIHPHPTKLNTPETIGMFQLFAELVALHLDGHLKLAESEASLIDERATAKLREEFIAVLGHDLRNPLASIKAGTASILRSSEDVRTSSIAKLMLNSIARMENMITNVLDFARGRLGSGLVIDPQSLPLEPTVMQVVNELRTAAPDHRIETDIQVSRPVRCDHDKLEQLLSNLIGNAIAHGESAEPIRVHGSLDNDQLVLSVSNAGEPVPETVRTQLFEPFYRRKSGTSPQGLGLGLYISAEIARAHDGTLDVESDQTLTTFTLRLPNV</sequence>
<dbReference type="SUPFAM" id="SSF47384">
    <property type="entry name" value="Homodimeric domain of signal transducing histidine kinase"/>
    <property type="match status" value="1"/>
</dbReference>